<keyword evidence="2 9" id="KW-0853">WD repeat</keyword>
<feature type="region of interest" description="Disordered" evidence="11">
    <location>
        <begin position="1"/>
        <end position="43"/>
    </location>
</feature>
<dbReference type="PROSITE" id="PS50082">
    <property type="entry name" value="WD_REPEATS_2"/>
    <property type="match status" value="1"/>
</dbReference>
<dbReference type="RefSeq" id="XP_009040819.1">
    <property type="nucleotide sequence ID" value="XM_009042571.1"/>
</dbReference>
<dbReference type="OrthoDB" id="2161379at2759"/>
<feature type="repeat" description="WD" evidence="9">
    <location>
        <begin position="836"/>
        <end position="864"/>
    </location>
</feature>
<sequence length="974" mass="102459">MAASLDFFGDAPEPPAPPTPAPKSRTKAAGAAADAGAPAPWSDDDVRAFRKRLRLRVESEDAVPRPWASWDDGNLDGRLRAALEACAWQEPTSVQAQACPALAAGRDALVTAPTGSGKTGAFVVPAAAFLLAREKKTPKFPAVAILAPTRELVAQIAREAARVLRGCGVEDAVAAAPWSGDVVARSSVLVSTPAPLRELYEATPKAASALRRLFVDEADKLLDLTPTAGLADASTRAPNAFVADVDAVLGARPKKCATALFSATMNEGVRELAANCLRADRVVLGVLPSLGPPLVEQRFAYVGEDGKRVEALARAIREGFARPPCLVFARCAPAADAAAARLRALGYRAGRLHGGLGPRQRADALRDFRKGTSWFLVCTDVASRGLDLRALETVVNLDAPASAADYVHRVGRVGRNGRNGRALTLYTSDDAAGLRAVANIAKQTGCADVPPWLLAKTTKKAWANADPRAKRKRDAPGRMSAMQQRRGNAAASKRGSGGPPSSEKKKRSGGPPPAADAMEDSDLEFEDEAEDEFIVEDEAMGGDDEEMDEDAVRAAVAADGREQETQLSWDPRKNVEGEGDLECDPRAYKMLHRLGSDWPCLSFDLVPDGGGGGRTRFPHDLLAATGTQAGPGEANKLTFLKLEGLGRMEVEDSDASDDDDDDDEARPATAEHVAFAHPGVARRVACSKPSPGLVATWSDDATVRLWDARDECAALCAPHRSGPRPAGLKARDPFAAATRAAPGYALQWSPLEPSRLACGGDDGGVAVLDAALDGRGAAVVARWACPGAVEDVAFSPTEPTVLMACGAASAALRVFDARHGDRPMLALDGAHGADDVNAMSWNSAVAYLVATGGDDGVARVWDLRAFGKDAKPVGLFDYHKGGHVCSVAWDPHDESALAVCAAGAADAVSLWDLSVEDDTPPGIPSGASEFGVPPQLMFVHQGLRDPKEVKYHPQIPGLCMTTALDGFNVFIPNL</sequence>
<dbReference type="InterPro" id="IPR015943">
    <property type="entry name" value="WD40/YVTN_repeat-like_dom_sf"/>
</dbReference>
<evidence type="ECO:0000259" key="13">
    <source>
        <dbReference type="PROSITE" id="PS51194"/>
    </source>
</evidence>
<feature type="compositionally biased region" description="Low complexity" evidence="11">
    <location>
        <begin position="28"/>
        <end position="40"/>
    </location>
</feature>
<feature type="compositionally biased region" description="Pro residues" evidence="11">
    <location>
        <begin position="12"/>
        <end position="21"/>
    </location>
</feature>
<evidence type="ECO:0000256" key="7">
    <source>
        <dbReference type="ARBA" id="ARBA00022840"/>
    </source>
</evidence>
<reference evidence="15 16" key="1">
    <citation type="journal article" date="2011" name="Proc. Natl. Acad. Sci. U.S.A.">
        <title>Niche of harmful alga Aureococcus anophagefferens revealed through ecogenomics.</title>
        <authorList>
            <person name="Gobler C.J."/>
            <person name="Berry D.L."/>
            <person name="Dyhrman S.T."/>
            <person name="Wilhelm S.W."/>
            <person name="Salamov A."/>
            <person name="Lobanov A.V."/>
            <person name="Zhang Y."/>
            <person name="Collier J.L."/>
            <person name="Wurch L.L."/>
            <person name="Kustka A.B."/>
            <person name="Dill B.D."/>
            <person name="Shah M."/>
            <person name="VerBerkmoes N.C."/>
            <person name="Kuo A."/>
            <person name="Terry A."/>
            <person name="Pangilinan J."/>
            <person name="Lindquist E.A."/>
            <person name="Lucas S."/>
            <person name="Paulsen I.T."/>
            <person name="Hattenrath-Lehmann T.K."/>
            <person name="Talmage S.C."/>
            <person name="Walker E.A."/>
            <person name="Koch F."/>
            <person name="Burson A.M."/>
            <person name="Marcoval M.A."/>
            <person name="Tang Y.Z."/>
            <person name="Lecleir G.R."/>
            <person name="Coyne K.J."/>
            <person name="Berg G.M."/>
            <person name="Bertrand E.M."/>
            <person name="Saito M.A."/>
            <person name="Gladyshev V.N."/>
            <person name="Grigoriev I.V."/>
        </authorList>
    </citation>
    <scope>NUCLEOTIDE SEQUENCE [LARGE SCALE GENOMIC DNA]</scope>
    <source>
        <strain evidence="16">CCMP 1984</strain>
    </source>
</reference>
<dbReference type="GO" id="GO:0003676">
    <property type="term" value="F:nucleic acid binding"/>
    <property type="evidence" value="ECO:0007669"/>
    <property type="project" value="InterPro"/>
</dbReference>
<dbReference type="GO" id="GO:0005730">
    <property type="term" value="C:nucleolus"/>
    <property type="evidence" value="ECO:0007669"/>
    <property type="project" value="TreeGrafter"/>
</dbReference>
<dbReference type="SMART" id="SM00487">
    <property type="entry name" value="DEXDc"/>
    <property type="match status" value="1"/>
</dbReference>
<dbReference type="Pfam" id="PF00271">
    <property type="entry name" value="Helicase_C"/>
    <property type="match status" value="1"/>
</dbReference>
<feature type="region of interest" description="Disordered" evidence="11">
    <location>
        <begin position="460"/>
        <end position="518"/>
    </location>
</feature>
<dbReference type="PANTHER" id="PTHR45903">
    <property type="entry name" value="GLUTAMATE-RICH WD REPEAT-CONTAINING PROTEIN 1"/>
    <property type="match status" value="1"/>
</dbReference>
<dbReference type="eggNOG" id="KOG0302">
    <property type="taxonomic scope" value="Eukaryota"/>
</dbReference>
<dbReference type="InterPro" id="IPR001650">
    <property type="entry name" value="Helicase_C-like"/>
</dbReference>
<comment type="subcellular location">
    <subcellularLocation>
        <location evidence="1">Nucleus</location>
    </subcellularLocation>
</comment>
<dbReference type="PROSITE" id="PS00039">
    <property type="entry name" value="DEAD_ATP_HELICASE"/>
    <property type="match status" value="1"/>
</dbReference>
<dbReference type="InterPro" id="IPR044742">
    <property type="entry name" value="DEAD/DEAH_RhlB"/>
</dbReference>
<dbReference type="PROSITE" id="PS51192">
    <property type="entry name" value="HELICASE_ATP_BIND_1"/>
    <property type="match status" value="1"/>
</dbReference>
<feature type="short sequence motif" description="Q motif" evidence="10">
    <location>
        <begin position="68"/>
        <end position="96"/>
    </location>
</feature>
<dbReference type="GO" id="GO:0003724">
    <property type="term" value="F:RNA helicase activity"/>
    <property type="evidence" value="ECO:0007669"/>
    <property type="project" value="InterPro"/>
</dbReference>
<dbReference type="EMBL" id="GL833151">
    <property type="protein sequence ID" value="EGB04432.1"/>
    <property type="molecule type" value="Genomic_DNA"/>
</dbReference>
<evidence type="ECO:0000256" key="6">
    <source>
        <dbReference type="ARBA" id="ARBA00022806"/>
    </source>
</evidence>
<dbReference type="Pfam" id="PF00400">
    <property type="entry name" value="WD40"/>
    <property type="match status" value="1"/>
</dbReference>
<evidence type="ECO:0000256" key="3">
    <source>
        <dbReference type="ARBA" id="ARBA00022737"/>
    </source>
</evidence>
<dbReference type="Pfam" id="PF00270">
    <property type="entry name" value="DEAD"/>
    <property type="match status" value="1"/>
</dbReference>
<evidence type="ECO:0000256" key="4">
    <source>
        <dbReference type="ARBA" id="ARBA00022741"/>
    </source>
</evidence>
<evidence type="ECO:0000256" key="9">
    <source>
        <dbReference type="PROSITE-ProRule" id="PRU00221"/>
    </source>
</evidence>
<dbReference type="InterPro" id="IPR019775">
    <property type="entry name" value="WD40_repeat_CS"/>
</dbReference>
<dbReference type="PROSITE" id="PS00678">
    <property type="entry name" value="WD_REPEATS_1"/>
    <property type="match status" value="1"/>
</dbReference>
<proteinExistence type="predicted"/>
<dbReference type="InterPro" id="IPR014001">
    <property type="entry name" value="Helicase_ATP-bd"/>
</dbReference>
<keyword evidence="7" id="KW-0067">ATP-binding</keyword>
<feature type="domain" description="DEAD-box RNA helicase Q" evidence="14">
    <location>
        <begin position="68"/>
        <end position="96"/>
    </location>
</feature>
<evidence type="ECO:0000313" key="15">
    <source>
        <dbReference type="EMBL" id="EGB04432.1"/>
    </source>
</evidence>
<dbReference type="Pfam" id="PF12265">
    <property type="entry name" value="CAF1C_H4-bd"/>
    <property type="match status" value="1"/>
</dbReference>
<dbReference type="InterPro" id="IPR011545">
    <property type="entry name" value="DEAD/DEAH_box_helicase_dom"/>
</dbReference>
<dbReference type="KEGG" id="aaf:AURANDRAFT_72521"/>
<dbReference type="InterPro" id="IPR014014">
    <property type="entry name" value="RNA_helicase_DEAD_Q_motif"/>
</dbReference>
<dbReference type="GO" id="GO:0005524">
    <property type="term" value="F:ATP binding"/>
    <property type="evidence" value="ECO:0007669"/>
    <property type="project" value="UniProtKB-KW"/>
</dbReference>
<keyword evidence="6" id="KW-0347">Helicase</keyword>
<name>F0YKB8_AURAN</name>
<dbReference type="InterPro" id="IPR036322">
    <property type="entry name" value="WD40_repeat_dom_sf"/>
</dbReference>
<dbReference type="GO" id="GO:0042254">
    <property type="term" value="P:ribosome biogenesis"/>
    <property type="evidence" value="ECO:0007669"/>
    <property type="project" value="TreeGrafter"/>
</dbReference>
<keyword evidence="3" id="KW-0677">Repeat</keyword>
<dbReference type="SMART" id="SM00320">
    <property type="entry name" value="WD40"/>
    <property type="match status" value="5"/>
</dbReference>
<dbReference type="CDD" id="cd00268">
    <property type="entry name" value="DEADc"/>
    <property type="match status" value="1"/>
</dbReference>
<dbReference type="CDD" id="cd18787">
    <property type="entry name" value="SF2_C_DEAD"/>
    <property type="match status" value="1"/>
</dbReference>
<evidence type="ECO:0000256" key="1">
    <source>
        <dbReference type="ARBA" id="ARBA00004123"/>
    </source>
</evidence>
<dbReference type="AlphaFoldDB" id="F0YKB8"/>
<evidence type="ECO:0000313" key="16">
    <source>
        <dbReference type="Proteomes" id="UP000002729"/>
    </source>
</evidence>
<evidence type="ECO:0000259" key="14">
    <source>
        <dbReference type="PROSITE" id="PS51195"/>
    </source>
</evidence>
<dbReference type="Gene3D" id="3.40.50.300">
    <property type="entry name" value="P-loop containing nucleotide triphosphate hydrolases"/>
    <property type="match status" value="2"/>
</dbReference>
<evidence type="ECO:0000256" key="8">
    <source>
        <dbReference type="ARBA" id="ARBA00023242"/>
    </source>
</evidence>
<dbReference type="InParanoid" id="F0YKB8"/>
<dbReference type="InterPro" id="IPR027417">
    <property type="entry name" value="P-loop_NTPase"/>
</dbReference>
<dbReference type="Gene3D" id="2.130.10.10">
    <property type="entry name" value="YVTN repeat-like/Quinoprotein amine dehydrogenase"/>
    <property type="match status" value="1"/>
</dbReference>
<dbReference type="GeneID" id="20228748"/>
<dbReference type="InterPro" id="IPR022052">
    <property type="entry name" value="Histone-bd_RBBP4-like_N"/>
</dbReference>
<evidence type="ECO:0000256" key="5">
    <source>
        <dbReference type="ARBA" id="ARBA00022801"/>
    </source>
</evidence>
<dbReference type="PROSITE" id="PS51194">
    <property type="entry name" value="HELICASE_CTER"/>
    <property type="match status" value="1"/>
</dbReference>
<keyword evidence="5" id="KW-0378">Hydrolase</keyword>
<dbReference type="InterPro" id="IPR000629">
    <property type="entry name" value="RNA-helicase_DEAD-box_CS"/>
</dbReference>
<keyword evidence="16" id="KW-1185">Reference proteome</keyword>
<dbReference type="Proteomes" id="UP000002729">
    <property type="component" value="Unassembled WGS sequence"/>
</dbReference>
<organism evidence="16">
    <name type="scientific">Aureococcus anophagefferens</name>
    <name type="common">Harmful bloom alga</name>
    <dbReference type="NCBI Taxonomy" id="44056"/>
    <lineage>
        <taxon>Eukaryota</taxon>
        <taxon>Sar</taxon>
        <taxon>Stramenopiles</taxon>
        <taxon>Ochrophyta</taxon>
        <taxon>Pelagophyceae</taxon>
        <taxon>Pelagomonadales</taxon>
        <taxon>Pelagomonadaceae</taxon>
        <taxon>Aureococcus</taxon>
    </lineage>
</organism>
<dbReference type="PROSITE" id="PS51195">
    <property type="entry name" value="Q_MOTIF"/>
    <property type="match status" value="1"/>
</dbReference>
<dbReference type="PANTHER" id="PTHR45903:SF1">
    <property type="entry name" value="GLUTAMATE-RICH WD REPEAT-CONTAINING PROTEIN 1"/>
    <property type="match status" value="1"/>
</dbReference>
<dbReference type="SMART" id="SM00490">
    <property type="entry name" value="HELICc"/>
    <property type="match status" value="1"/>
</dbReference>
<accession>F0YKB8</accession>
<dbReference type="InterPro" id="IPR051972">
    <property type="entry name" value="Glutamate-rich_WD_repeat"/>
</dbReference>
<feature type="domain" description="Helicase C-terminal" evidence="13">
    <location>
        <begin position="308"/>
        <end position="457"/>
    </location>
</feature>
<dbReference type="InterPro" id="IPR001680">
    <property type="entry name" value="WD40_rpt"/>
</dbReference>
<dbReference type="SUPFAM" id="SSF50978">
    <property type="entry name" value="WD40 repeat-like"/>
    <property type="match status" value="1"/>
</dbReference>
<evidence type="ECO:0000256" key="11">
    <source>
        <dbReference type="SAM" id="MobiDB-lite"/>
    </source>
</evidence>
<gene>
    <name evidence="15" type="ORF">AURANDRAFT_72521</name>
</gene>
<evidence type="ECO:0000256" key="10">
    <source>
        <dbReference type="PROSITE-ProRule" id="PRU00552"/>
    </source>
</evidence>
<protein>
    <submittedName>
        <fullName evidence="15">Uncharacterized protein</fullName>
    </submittedName>
</protein>
<evidence type="ECO:0000259" key="12">
    <source>
        <dbReference type="PROSITE" id="PS51192"/>
    </source>
</evidence>
<keyword evidence="8" id="KW-0539">Nucleus</keyword>
<dbReference type="GO" id="GO:0016787">
    <property type="term" value="F:hydrolase activity"/>
    <property type="evidence" value="ECO:0007669"/>
    <property type="project" value="UniProtKB-KW"/>
</dbReference>
<keyword evidence="4" id="KW-0547">Nucleotide-binding</keyword>
<feature type="domain" description="Helicase ATP-binding" evidence="12">
    <location>
        <begin position="99"/>
        <end position="283"/>
    </location>
</feature>
<dbReference type="eggNOG" id="KOG0344">
    <property type="taxonomic scope" value="Eukaryota"/>
</dbReference>
<dbReference type="SUPFAM" id="SSF52540">
    <property type="entry name" value="P-loop containing nucleoside triphosphate hydrolases"/>
    <property type="match status" value="1"/>
</dbReference>
<evidence type="ECO:0000256" key="2">
    <source>
        <dbReference type="ARBA" id="ARBA00022574"/>
    </source>
</evidence>